<dbReference type="AlphaFoldDB" id="A0A6C0J6I0"/>
<dbReference type="GO" id="GO:0003984">
    <property type="term" value="F:acetolactate synthase activity"/>
    <property type="evidence" value="ECO:0007669"/>
    <property type="project" value="TreeGrafter"/>
</dbReference>
<dbReference type="GO" id="GO:0000287">
    <property type="term" value="F:magnesium ion binding"/>
    <property type="evidence" value="ECO:0007669"/>
    <property type="project" value="InterPro"/>
</dbReference>
<dbReference type="InterPro" id="IPR012000">
    <property type="entry name" value="Thiamin_PyroP_enz_cen_dom"/>
</dbReference>
<dbReference type="InterPro" id="IPR000399">
    <property type="entry name" value="TPP-bd_CS"/>
</dbReference>
<dbReference type="InterPro" id="IPR012001">
    <property type="entry name" value="Thiamin_PyroP_enz_TPP-bd_dom"/>
</dbReference>
<dbReference type="GO" id="GO:0050660">
    <property type="term" value="F:flavin adenine dinucleotide binding"/>
    <property type="evidence" value="ECO:0007669"/>
    <property type="project" value="TreeGrafter"/>
</dbReference>
<dbReference type="PROSITE" id="PS00187">
    <property type="entry name" value="TPP_ENZYMES"/>
    <property type="match status" value="1"/>
</dbReference>
<keyword evidence="3 4" id="KW-0786">Thiamine pyrophosphate</keyword>
<dbReference type="GO" id="GO:0009099">
    <property type="term" value="P:L-valine biosynthetic process"/>
    <property type="evidence" value="ECO:0007669"/>
    <property type="project" value="TreeGrafter"/>
</dbReference>
<comment type="similarity">
    <text evidence="2 4">Belongs to the TPP enzyme family.</text>
</comment>
<comment type="cofactor">
    <cofactor evidence="1">
        <name>thiamine diphosphate</name>
        <dbReference type="ChEBI" id="CHEBI:58937"/>
    </cofactor>
</comment>
<reference evidence="8" key="1">
    <citation type="journal article" date="2020" name="Nature">
        <title>Giant virus diversity and host interactions through global metagenomics.</title>
        <authorList>
            <person name="Schulz F."/>
            <person name="Roux S."/>
            <person name="Paez-Espino D."/>
            <person name="Jungbluth S."/>
            <person name="Walsh D.A."/>
            <person name="Denef V.J."/>
            <person name="McMahon K.D."/>
            <person name="Konstantinidis K.T."/>
            <person name="Eloe-Fadrosh E.A."/>
            <person name="Kyrpides N.C."/>
            <person name="Woyke T."/>
        </authorList>
    </citation>
    <scope>NUCLEOTIDE SEQUENCE</scope>
    <source>
        <strain evidence="8">GVMAG-M-3300025860-25</strain>
    </source>
</reference>
<dbReference type="InterPro" id="IPR011766">
    <property type="entry name" value="TPP_enzyme_TPP-bd"/>
</dbReference>
<evidence type="ECO:0000256" key="2">
    <source>
        <dbReference type="ARBA" id="ARBA00007812"/>
    </source>
</evidence>
<evidence type="ECO:0000256" key="1">
    <source>
        <dbReference type="ARBA" id="ARBA00001964"/>
    </source>
</evidence>
<dbReference type="EMBL" id="MN740338">
    <property type="protein sequence ID" value="QHU01325.1"/>
    <property type="molecule type" value="Genomic_DNA"/>
</dbReference>
<evidence type="ECO:0000259" key="6">
    <source>
        <dbReference type="Pfam" id="PF02775"/>
    </source>
</evidence>
<dbReference type="Gene3D" id="3.40.50.1220">
    <property type="entry name" value="TPP-binding domain"/>
    <property type="match status" value="1"/>
</dbReference>
<evidence type="ECO:0000313" key="8">
    <source>
        <dbReference type="EMBL" id="QHU01325.1"/>
    </source>
</evidence>
<feature type="domain" description="Thiamine pyrophosphate enzyme N-terminal TPP-binding" evidence="7">
    <location>
        <begin position="9"/>
        <end position="118"/>
    </location>
</feature>
<dbReference type="Pfam" id="PF00205">
    <property type="entry name" value="TPP_enzyme_M"/>
    <property type="match status" value="1"/>
</dbReference>
<protein>
    <recommendedName>
        <fullName evidence="9">Acetolactate synthase</fullName>
    </recommendedName>
</protein>
<feature type="domain" description="Thiamine pyrophosphate enzyme TPP-binding" evidence="6">
    <location>
        <begin position="387"/>
        <end position="534"/>
    </location>
</feature>
<dbReference type="GO" id="GO:0005948">
    <property type="term" value="C:acetolactate synthase complex"/>
    <property type="evidence" value="ECO:0007669"/>
    <property type="project" value="TreeGrafter"/>
</dbReference>
<dbReference type="SUPFAM" id="SSF52467">
    <property type="entry name" value="DHS-like NAD/FAD-binding domain"/>
    <property type="match status" value="1"/>
</dbReference>
<dbReference type="InterPro" id="IPR029035">
    <property type="entry name" value="DHS-like_NAD/FAD-binding_dom"/>
</dbReference>
<dbReference type="GO" id="GO:0005739">
    <property type="term" value="C:mitochondrion"/>
    <property type="evidence" value="ECO:0007669"/>
    <property type="project" value="TreeGrafter"/>
</dbReference>
<dbReference type="CDD" id="cd07035">
    <property type="entry name" value="TPP_PYR_POX_like"/>
    <property type="match status" value="1"/>
</dbReference>
<organism evidence="8">
    <name type="scientific">viral metagenome</name>
    <dbReference type="NCBI Taxonomy" id="1070528"/>
    <lineage>
        <taxon>unclassified sequences</taxon>
        <taxon>metagenomes</taxon>
        <taxon>organismal metagenomes</taxon>
    </lineage>
</organism>
<evidence type="ECO:0008006" key="9">
    <source>
        <dbReference type="Google" id="ProtNLM"/>
    </source>
</evidence>
<dbReference type="PANTHER" id="PTHR18968:SF13">
    <property type="entry name" value="ACETOLACTATE SYNTHASE CATALYTIC SUBUNIT, MITOCHONDRIAL"/>
    <property type="match status" value="1"/>
</dbReference>
<dbReference type="PANTHER" id="PTHR18968">
    <property type="entry name" value="THIAMINE PYROPHOSPHATE ENZYMES"/>
    <property type="match status" value="1"/>
</dbReference>
<dbReference type="GO" id="GO:0030976">
    <property type="term" value="F:thiamine pyrophosphate binding"/>
    <property type="evidence" value="ECO:0007669"/>
    <property type="project" value="InterPro"/>
</dbReference>
<name>A0A6C0J6I0_9ZZZZ</name>
<accession>A0A6C0J6I0</accession>
<feature type="domain" description="Thiamine pyrophosphate enzyme central" evidence="5">
    <location>
        <begin position="195"/>
        <end position="328"/>
    </location>
</feature>
<dbReference type="SUPFAM" id="SSF52518">
    <property type="entry name" value="Thiamin diphosphate-binding fold (THDP-binding)"/>
    <property type="match status" value="2"/>
</dbReference>
<evidence type="ECO:0000259" key="7">
    <source>
        <dbReference type="Pfam" id="PF02776"/>
    </source>
</evidence>
<dbReference type="InterPro" id="IPR045229">
    <property type="entry name" value="TPP_enz"/>
</dbReference>
<sequence>MIKKVISYTGAQIIYRKLLEHNVKDVFLYSGGSIMPLIDQFYNKEIKYYVNTHEQNSGHAATGYAKSSSKMGVVITTSGPGLTNTITPMLDAQTDGVPLLVISGQVGTDFMGTGAFQEAPAVEITRPFTKLSYCIKDVNEIPKLMDYAINLVFEGRPGVVHLDLPKNILLDNLYLDKDLDKYLEKDTIYLDTNLDKVSKIINNSKKPIFFLGKGCIPASKEIEELVNKTGIPFTTTIHSKGIISEDHHRSLEWCGMHGSVSANNALQKADCIIGIGARFDDRTTGLVSKYAPNAKNIINVNIDKTHFNKTIKADININMDSRDFINQINPLLQKDIPSIKWLDYLDELKLDNKFKYRKPLDGKLNTPMVISMINQLTLGKETIFTTGVGNHQMMTYQFIKGDYPNKIHSSGSLGVMGAGLPYAIGVQIANPNKLVIDIDGDSSFLMTMSDMKTAIENNLPIKIAIMNDNRQMMVNIWERLFFEERYTATINRRNPGFKEVAEGFGLKGFKCSNIEDLENISREFLESDGPALCEYMVEPEICLPLVGPGKALDEMILFDEYHSNGKITIDKNCIPS</sequence>
<dbReference type="Pfam" id="PF02776">
    <property type="entry name" value="TPP_enzyme_N"/>
    <property type="match status" value="1"/>
</dbReference>
<evidence type="ECO:0000259" key="5">
    <source>
        <dbReference type="Pfam" id="PF00205"/>
    </source>
</evidence>
<dbReference type="InterPro" id="IPR029061">
    <property type="entry name" value="THDP-binding"/>
</dbReference>
<dbReference type="GO" id="GO:0009097">
    <property type="term" value="P:isoleucine biosynthetic process"/>
    <property type="evidence" value="ECO:0007669"/>
    <property type="project" value="TreeGrafter"/>
</dbReference>
<proteinExistence type="inferred from homology"/>
<evidence type="ECO:0000256" key="3">
    <source>
        <dbReference type="ARBA" id="ARBA00023052"/>
    </source>
</evidence>
<dbReference type="Gene3D" id="3.40.50.970">
    <property type="match status" value="2"/>
</dbReference>
<dbReference type="Pfam" id="PF02775">
    <property type="entry name" value="TPP_enzyme_C"/>
    <property type="match status" value="1"/>
</dbReference>
<dbReference type="FunFam" id="3.40.50.970:FF:000007">
    <property type="entry name" value="Acetolactate synthase"/>
    <property type="match status" value="1"/>
</dbReference>
<evidence type="ECO:0000256" key="4">
    <source>
        <dbReference type="RuleBase" id="RU362132"/>
    </source>
</evidence>